<organism evidence="2 3">
    <name type="scientific">Acer saccharum</name>
    <name type="common">Sugar maple</name>
    <dbReference type="NCBI Taxonomy" id="4024"/>
    <lineage>
        <taxon>Eukaryota</taxon>
        <taxon>Viridiplantae</taxon>
        <taxon>Streptophyta</taxon>
        <taxon>Embryophyta</taxon>
        <taxon>Tracheophyta</taxon>
        <taxon>Spermatophyta</taxon>
        <taxon>Magnoliopsida</taxon>
        <taxon>eudicotyledons</taxon>
        <taxon>Gunneridae</taxon>
        <taxon>Pentapetalae</taxon>
        <taxon>rosids</taxon>
        <taxon>malvids</taxon>
        <taxon>Sapindales</taxon>
        <taxon>Sapindaceae</taxon>
        <taxon>Hippocastanoideae</taxon>
        <taxon>Acereae</taxon>
        <taxon>Acer</taxon>
    </lineage>
</organism>
<name>A0AA39RN01_ACESA</name>
<reference evidence="2" key="2">
    <citation type="submission" date="2023-06" db="EMBL/GenBank/DDBJ databases">
        <authorList>
            <person name="Swenson N.G."/>
            <person name="Wegrzyn J.L."/>
            <person name="Mcevoy S.L."/>
        </authorList>
    </citation>
    <scope>NUCLEOTIDE SEQUENCE</scope>
    <source>
        <strain evidence="2">NS2018</strain>
        <tissue evidence="2">Leaf</tissue>
    </source>
</reference>
<keyword evidence="3" id="KW-1185">Reference proteome</keyword>
<feature type="region of interest" description="Disordered" evidence="1">
    <location>
        <begin position="154"/>
        <end position="174"/>
    </location>
</feature>
<accession>A0AA39RN01</accession>
<gene>
    <name evidence="2" type="ORF">LWI29_023939</name>
</gene>
<dbReference type="EMBL" id="JAUESC010000386">
    <property type="protein sequence ID" value="KAK0576828.1"/>
    <property type="molecule type" value="Genomic_DNA"/>
</dbReference>
<evidence type="ECO:0000313" key="3">
    <source>
        <dbReference type="Proteomes" id="UP001168877"/>
    </source>
</evidence>
<proteinExistence type="predicted"/>
<dbReference type="AlphaFoldDB" id="A0AA39RN01"/>
<evidence type="ECO:0008006" key="4">
    <source>
        <dbReference type="Google" id="ProtNLM"/>
    </source>
</evidence>
<comment type="caution">
    <text evidence="2">The sequence shown here is derived from an EMBL/GenBank/DDBJ whole genome shotgun (WGS) entry which is preliminary data.</text>
</comment>
<dbReference type="Proteomes" id="UP001168877">
    <property type="component" value="Unassembled WGS sequence"/>
</dbReference>
<reference evidence="2" key="1">
    <citation type="journal article" date="2022" name="Plant J.">
        <title>Strategies of tolerance reflected in two North American maple genomes.</title>
        <authorList>
            <person name="McEvoy S.L."/>
            <person name="Sezen U.U."/>
            <person name="Trouern-Trend A."/>
            <person name="McMahon S.M."/>
            <person name="Schaberg P.G."/>
            <person name="Yang J."/>
            <person name="Wegrzyn J.L."/>
            <person name="Swenson N.G."/>
        </authorList>
    </citation>
    <scope>NUCLEOTIDE SEQUENCE</scope>
    <source>
        <strain evidence="2">NS2018</strain>
    </source>
</reference>
<evidence type="ECO:0000313" key="2">
    <source>
        <dbReference type="EMBL" id="KAK0576828.1"/>
    </source>
</evidence>
<protein>
    <recommendedName>
        <fullName evidence="4">CCHC-type domain-containing protein</fullName>
    </recommendedName>
</protein>
<sequence>MAAIYSKGDDPTKYVDKWYLKDTYKKCYSSVLHGIRMENLWFKTNMSPLLPPIDVKQAGRLRKLRIKEIGEVSPNARKIARMHKVYTCSKCHQAGHSAKTCAKRAELQAKLKKKVLTLEHAEANDLLEWFGNLSDVLNTLRFDPNIVERLMAVQQSNQASTSKSAGSKMKKKSN</sequence>
<evidence type="ECO:0000256" key="1">
    <source>
        <dbReference type="SAM" id="MobiDB-lite"/>
    </source>
</evidence>